<gene>
    <name evidence="2" type="ORF">EI546_02765</name>
</gene>
<feature type="signal peptide" evidence="1">
    <location>
        <begin position="1"/>
        <end position="22"/>
    </location>
</feature>
<keyword evidence="1" id="KW-0732">Signal</keyword>
<dbReference type="Proteomes" id="UP000285517">
    <property type="component" value="Chromosome"/>
</dbReference>
<dbReference type="Pfam" id="PF17963">
    <property type="entry name" value="Big_9"/>
    <property type="match status" value="1"/>
</dbReference>
<proteinExistence type="predicted"/>
<dbReference type="KEGG" id="aev:EI546_02765"/>
<dbReference type="PROSITE" id="PS51257">
    <property type="entry name" value="PROKAR_LIPOPROTEIN"/>
    <property type="match status" value="1"/>
</dbReference>
<organism evidence="2 3">
    <name type="scientific">Aequorivita ciconiae</name>
    <dbReference type="NCBI Taxonomy" id="2494375"/>
    <lineage>
        <taxon>Bacteria</taxon>
        <taxon>Pseudomonadati</taxon>
        <taxon>Bacteroidota</taxon>
        <taxon>Flavobacteriia</taxon>
        <taxon>Flavobacteriales</taxon>
        <taxon>Flavobacteriaceae</taxon>
        <taxon>Aequorivita</taxon>
    </lineage>
</organism>
<feature type="chain" id="PRO_5019204900" description="Cytochrome c domain-containing protein" evidence="1">
    <location>
        <begin position="23"/>
        <end position="462"/>
    </location>
</feature>
<dbReference type="RefSeq" id="WP_128249111.1">
    <property type="nucleotide sequence ID" value="NZ_CP034951.1"/>
</dbReference>
<dbReference type="EMBL" id="CP034951">
    <property type="protein sequence ID" value="QAA80714.1"/>
    <property type="molecule type" value="Genomic_DNA"/>
</dbReference>
<keyword evidence="3" id="KW-1185">Reference proteome</keyword>
<dbReference type="AlphaFoldDB" id="A0A410G0B4"/>
<reference evidence="2 3" key="1">
    <citation type="submission" date="2019-01" db="EMBL/GenBank/DDBJ databases">
        <title>Complete genome sequencing of Aequorivita sp. H23M31.</title>
        <authorList>
            <person name="Bae J.-W."/>
        </authorList>
    </citation>
    <scope>NUCLEOTIDE SEQUENCE [LARGE SCALE GENOMIC DNA]</scope>
    <source>
        <strain evidence="2 3">H23M31</strain>
    </source>
</reference>
<evidence type="ECO:0000256" key="1">
    <source>
        <dbReference type="SAM" id="SignalP"/>
    </source>
</evidence>
<protein>
    <recommendedName>
        <fullName evidence="4">Cytochrome c domain-containing protein</fullName>
    </recommendedName>
</protein>
<name>A0A410G0B4_9FLAO</name>
<evidence type="ECO:0008006" key="4">
    <source>
        <dbReference type="Google" id="ProtNLM"/>
    </source>
</evidence>
<dbReference type="Gene3D" id="2.60.40.3440">
    <property type="match status" value="1"/>
</dbReference>
<accession>A0A410G0B4</accession>
<evidence type="ECO:0000313" key="2">
    <source>
        <dbReference type="EMBL" id="QAA80714.1"/>
    </source>
</evidence>
<sequence>MKFPASLSALLLCFITFLVSCKSDDDSGYIPLNIVARPDIGEVFQNSTLNIPIFDNDDNIPQTGKIVITTPEYGTAIIKDNGTPDILFDDFIQYTPNGTFVGEDSFEYTVCDLSEKSCATAKVTIEVMPFSPVNFDLGAIPYEKLSDYNFFQGHLAEMDPVYGVLPYEPINTLFSDYAHKKRFIWMPNQVSATYVSDFDNLNFPSGSVLIKTFYYENVLPNNSVRNIETRLLIKKGSEWIFANYIWDGAQQEAVLNTTGNGYNVPIDWIEKGEVKFVNYRIPSELECFICHKSFDAAIPIAPKPQNLNSIYNYADGMENQLKKWEKMGYLSQNNIPTDIRTVPNWKDISQGLRTRVRSYFDINCAHCHTYGGHCGARSLRLAYSQTDEDYNLGICVEPDLQIPGYNEAKLITPGHADNSILFFRVATTLEEYRMPMNGRTLVDEEFLPILEEWINSLSTPCN</sequence>
<evidence type="ECO:0000313" key="3">
    <source>
        <dbReference type="Proteomes" id="UP000285517"/>
    </source>
</evidence>
<dbReference type="OrthoDB" id="338827at2"/>